<accession>A0A0R2NGD2</accession>
<dbReference type="PROSITE" id="PS00552">
    <property type="entry name" value="HTH_MERR_1"/>
    <property type="match status" value="1"/>
</dbReference>
<evidence type="ECO:0000259" key="6">
    <source>
        <dbReference type="PROSITE" id="PS50937"/>
    </source>
</evidence>
<dbReference type="Pfam" id="PF13411">
    <property type="entry name" value="MerR_1"/>
    <property type="match status" value="1"/>
</dbReference>
<gene>
    <name evidence="7" type="ORF">IV88_GL000542</name>
</gene>
<dbReference type="SUPFAM" id="SSF46955">
    <property type="entry name" value="Putative DNA-binding domain"/>
    <property type="match status" value="1"/>
</dbReference>
<organism evidence="7 8">
    <name type="scientific">Pediococcus argentinicus</name>
    <dbReference type="NCBI Taxonomy" id="480391"/>
    <lineage>
        <taxon>Bacteria</taxon>
        <taxon>Bacillati</taxon>
        <taxon>Bacillota</taxon>
        <taxon>Bacilli</taxon>
        <taxon>Lactobacillales</taxon>
        <taxon>Lactobacillaceae</taxon>
        <taxon>Pediococcus</taxon>
    </lineage>
</organism>
<dbReference type="PANTHER" id="PTHR30204">
    <property type="entry name" value="REDOX-CYCLING DRUG-SENSING TRANSCRIPTIONAL ACTIVATOR SOXR"/>
    <property type="match status" value="1"/>
</dbReference>
<proteinExistence type="predicted"/>
<dbReference type="CDD" id="cd01109">
    <property type="entry name" value="HTH_YyaN"/>
    <property type="match status" value="1"/>
</dbReference>
<dbReference type="InterPro" id="IPR000551">
    <property type="entry name" value="MerR-type_HTH_dom"/>
</dbReference>
<dbReference type="PRINTS" id="PR00040">
    <property type="entry name" value="HTHMERR"/>
</dbReference>
<dbReference type="EMBL" id="JQCQ01000019">
    <property type="protein sequence ID" value="KRO24879.1"/>
    <property type="molecule type" value="Genomic_DNA"/>
</dbReference>
<reference evidence="7 8" key="1">
    <citation type="journal article" date="2015" name="Genome Announc.">
        <title>Expanding the biotechnology potential of lactobacilli through comparative genomics of 213 strains and associated genera.</title>
        <authorList>
            <person name="Sun Z."/>
            <person name="Harris H.M."/>
            <person name="McCann A."/>
            <person name="Guo C."/>
            <person name="Argimon S."/>
            <person name="Zhang W."/>
            <person name="Yang X."/>
            <person name="Jeffery I.B."/>
            <person name="Cooney J.C."/>
            <person name="Kagawa T.F."/>
            <person name="Liu W."/>
            <person name="Song Y."/>
            <person name="Salvetti E."/>
            <person name="Wrobel A."/>
            <person name="Rasinkangas P."/>
            <person name="Parkhill J."/>
            <person name="Rea M.C."/>
            <person name="O'Sullivan O."/>
            <person name="Ritari J."/>
            <person name="Douillard F.P."/>
            <person name="Paul Ross R."/>
            <person name="Yang R."/>
            <person name="Briner A.E."/>
            <person name="Felis G.E."/>
            <person name="de Vos W.M."/>
            <person name="Barrangou R."/>
            <person name="Klaenhammer T.R."/>
            <person name="Caufield P.W."/>
            <person name="Cui Y."/>
            <person name="Zhang H."/>
            <person name="O'Toole P.W."/>
        </authorList>
    </citation>
    <scope>NUCLEOTIDE SEQUENCE [LARGE SCALE GENOMIC DNA]</scope>
    <source>
        <strain evidence="7 8">DSM 23026</strain>
    </source>
</reference>
<keyword evidence="2" id="KW-0805">Transcription regulation</keyword>
<dbReference type="InterPro" id="IPR047057">
    <property type="entry name" value="MerR_fam"/>
</dbReference>
<dbReference type="Gene3D" id="1.10.1660.10">
    <property type="match status" value="1"/>
</dbReference>
<keyword evidence="5" id="KW-0175">Coiled coil</keyword>
<dbReference type="RefSeq" id="WP_162258640.1">
    <property type="nucleotide sequence ID" value="NZ_BJZZ01000020.1"/>
</dbReference>
<dbReference type="Proteomes" id="UP000051249">
    <property type="component" value="Unassembled WGS sequence"/>
</dbReference>
<dbReference type="GO" id="GO:0003677">
    <property type="term" value="F:DNA binding"/>
    <property type="evidence" value="ECO:0007669"/>
    <property type="project" value="UniProtKB-KW"/>
</dbReference>
<dbReference type="AlphaFoldDB" id="A0A0R2NGD2"/>
<dbReference type="PROSITE" id="PS50937">
    <property type="entry name" value="HTH_MERR_2"/>
    <property type="match status" value="1"/>
</dbReference>
<comment type="caution">
    <text evidence="7">The sequence shown here is derived from an EMBL/GenBank/DDBJ whole genome shotgun (WGS) entry which is preliminary data.</text>
</comment>
<feature type="coiled-coil region" evidence="5">
    <location>
        <begin position="82"/>
        <end position="116"/>
    </location>
</feature>
<keyword evidence="1" id="KW-0678">Repressor</keyword>
<keyword evidence="8" id="KW-1185">Reference proteome</keyword>
<keyword evidence="3" id="KW-0238">DNA-binding</keyword>
<dbReference type="PANTHER" id="PTHR30204:SF69">
    <property type="entry name" value="MERR-FAMILY TRANSCRIPTIONAL REGULATOR"/>
    <property type="match status" value="1"/>
</dbReference>
<evidence type="ECO:0000256" key="1">
    <source>
        <dbReference type="ARBA" id="ARBA00022491"/>
    </source>
</evidence>
<feature type="domain" description="HTH merR-type" evidence="6">
    <location>
        <begin position="1"/>
        <end position="70"/>
    </location>
</feature>
<keyword evidence="4" id="KW-0804">Transcription</keyword>
<dbReference type="InterPro" id="IPR009061">
    <property type="entry name" value="DNA-bd_dom_put_sf"/>
</dbReference>
<evidence type="ECO:0000256" key="2">
    <source>
        <dbReference type="ARBA" id="ARBA00023015"/>
    </source>
</evidence>
<dbReference type="SMART" id="SM00422">
    <property type="entry name" value="HTH_MERR"/>
    <property type="match status" value="1"/>
</dbReference>
<evidence type="ECO:0000313" key="8">
    <source>
        <dbReference type="Proteomes" id="UP000051249"/>
    </source>
</evidence>
<name>A0A0R2NGD2_9LACO</name>
<dbReference type="PATRIC" id="fig|480391.4.peg.550"/>
<sequence length="121" mass="13975">MFTIGELSKLTGLAVGTIRFYESKGILSATGRDNNNNRYYDDDTRAWAKFIVYLRETGMSINDIKDYKALLDQGEKTIPQRIEILNTQKAKVYQQIEAKQEQIRALDHKIERYQSGSTKHV</sequence>
<evidence type="ECO:0000313" key="7">
    <source>
        <dbReference type="EMBL" id="KRO24879.1"/>
    </source>
</evidence>
<protein>
    <recommendedName>
        <fullName evidence="6">HTH merR-type domain-containing protein</fullName>
    </recommendedName>
</protein>
<evidence type="ECO:0000256" key="4">
    <source>
        <dbReference type="ARBA" id="ARBA00023163"/>
    </source>
</evidence>
<evidence type="ECO:0000256" key="5">
    <source>
        <dbReference type="SAM" id="Coils"/>
    </source>
</evidence>
<dbReference type="GO" id="GO:0003700">
    <property type="term" value="F:DNA-binding transcription factor activity"/>
    <property type="evidence" value="ECO:0007669"/>
    <property type="project" value="InterPro"/>
</dbReference>
<evidence type="ECO:0000256" key="3">
    <source>
        <dbReference type="ARBA" id="ARBA00023125"/>
    </source>
</evidence>